<organism evidence="11 12">
    <name type="scientific">Nostoc piscinale CENA21</name>
    <dbReference type="NCBI Taxonomy" id="224013"/>
    <lineage>
        <taxon>Bacteria</taxon>
        <taxon>Bacillati</taxon>
        <taxon>Cyanobacteriota</taxon>
        <taxon>Cyanophyceae</taxon>
        <taxon>Nostocales</taxon>
        <taxon>Nostocaceae</taxon>
        <taxon>Nostoc</taxon>
    </lineage>
</organism>
<evidence type="ECO:0000256" key="1">
    <source>
        <dbReference type="ARBA" id="ARBA00001933"/>
    </source>
</evidence>
<dbReference type="NCBIfam" id="TIGR01140">
    <property type="entry name" value="L_thr_O3P_dcar"/>
    <property type="match status" value="1"/>
</dbReference>
<evidence type="ECO:0000256" key="3">
    <source>
        <dbReference type="ARBA" id="ARBA00004953"/>
    </source>
</evidence>
<dbReference type="PANTHER" id="PTHR42885">
    <property type="entry name" value="HISTIDINOL-PHOSPHATE AMINOTRANSFERASE-RELATED"/>
    <property type="match status" value="1"/>
</dbReference>
<evidence type="ECO:0000259" key="10">
    <source>
        <dbReference type="Pfam" id="PF00155"/>
    </source>
</evidence>
<evidence type="ECO:0000313" key="12">
    <source>
        <dbReference type="Proteomes" id="UP000062645"/>
    </source>
</evidence>
<dbReference type="OrthoDB" id="9813612at2"/>
<comment type="pathway">
    <text evidence="3">Cofactor biosynthesis; adenosylcobalamin biosynthesis.</text>
</comment>
<dbReference type="Gene3D" id="3.90.1150.10">
    <property type="entry name" value="Aspartate Aminotransferase, domain 1"/>
    <property type="match status" value="1"/>
</dbReference>
<dbReference type="AlphaFoldDB" id="A0A0M3V592"/>
<dbReference type="GO" id="GO:0009236">
    <property type="term" value="P:cobalamin biosynthetic process"/>
    <property type="evidence" value="ECO:0007669"/>
    <property type="project" value="UniProtKB-UniPathway"/>
</dbReference>
<dbReference type="PROSITE" id="PS00105">
    <property type="entry name" value="AA_TRANSFER_CLASS_1"/>
    <property type="match status" value="1"/>
</dbReference>
<proteinExistence type="predicted"/>
<name>A0A0M3V592_9NOSO</name>
<dbReference type="PANTHER" id="PTHR42885:SF1">
    <property type="entry name" value="THREONINE-PHOSPHATE DECARBOXYLASE"/>
    <property type="match status" value="1"/>
</dbReference>
<keyword evidence="12" id="KW-1185">Reference proteome</keyword>
<keyword evidence="6" id="KW-0663">Pyridoxal phosphate</keyword>
<keyword evidence="5" id="KW-0169">Cobalamin biosynthesis</keyword>
<comment type="function">
    <text evidence="2">Decarboxylates L-threonine-O-3-phosphate to yield (R)-1-amino-2-propanol O-2-phosphate, the precursor for the linkage between the nucleotide loop and the corrin ring in cobalamin.</text>
</comment>
<dbReference type="EMBL" id="CP012036">
    <property type="protein sequence ID" value="ALF53503.1"/>
    <property type="molecule type" value="Genomic_DNA"/>
</dbReference>
<dbReference type="Pfam" id="PF00155">
    <property type="entry name" value="Aminotran_1_2"/>
    <property type="match status" value="1"/>
</dbReference>
<evidence type="ECO:0000256" key="4">
    <source>
        <dbReference type="ARBA" id="ARBA00012285"/>
    </source>
</evidence>
<dbReference type="EC" id="4.1.1.81" evidence="4"/>
<evidence type="ECO:0000256" key="7">
    <source>
        <dbReference type="ARBA" id="ARBA00023239"/>
    </source>
</evidence>
<dbReference type="InterPro" id="IPR005860">
    <property type="entry name" value="CobD"/>
</dbReference>
<dbReference type="InterPro" id="IPR004838">
    <property type="entry name" value="NHTrfase_class1_PyrdxlP-BS"/>
</dbReference>
<comment type="catalytic activity">
    <reaction evidence="9">
        <text>O-phospho-L-threonine + H(+) = (R)-1-aminopropan-2-yl phosphate + CO2</text>
        <dbReference type="Rhea" id="RHEA:11492"/>
        <dbReference type="ChEBI" id="CHEBI:15378"/>
        <dbReference type="ChEBI" id="CHEBI:16526"/>
        <dbReference type="ChEBI" id="CHEBI:58563"/>
        <dbReference type="ChEBI" id="CHEBI:58675"/>
        <dbReference type="EC" id="4.1.1.81"/>
    </reaction>
</comment>
<dbReference type="UniPathway" id="UPA00148"/>
<evidence type="ECO:0000256" key="9">
    <source>
        <dbReference type="ARBA" id="ARBA00048531"/>
    </source>
</evidence>
<reference evidence="12" key="1">
    <citation type="submission" date="2015-07" db="EMBL/GenBank/DDBJ databases">
        <title>Genome Of Nitrogen-Fixing Cyanobacterium Nostoc piscinale CENA21 From Solimoes/Amazon River Floodplain Sediments And Comparative Genomics To Uncover Biosynthetic Natural Products Potential.</title>
        <authorList>
            <person name="Leao T.F."/>
            <person name="Leao P.N."/>
            <person name="Guimaraes P.I."/>
            <person name="de Melo A.G.C."/>
            <person name="Ramos R.T.J."/>
            <person name="Silva A."/>
            <person name="Fiore M.F."/>
            <person name="Schneider M.P.C."/>
        </authorList>
    </citation>
    <scope>NUCLEOTIDE SEQUENCE [LARGE SCALE GENOMIC DNA]</scope>
    <source>
        <strain evidence="12">CENA21</strain>
    </source>
</reference>
<gene>
    <name evidence="11" type="ORF">ACX27_12685</name>
</gene>
<evidence type="ECO:0000256" key="5">
    <source>
        <dbReference type="ARBA" id="ARBA00022573"/>
    </source>
</evidence>
<evidence type="ECO:0000256" key="2">
    <source>
        <dbReference type="ARBA" id="ARBA00003444"/>
    </source>
</evidence>
<dbReference type="InterPro" id="IPR015424">
    <property type="entry name" value="PyrdxlP-dep_Trfase"/>
</dbReference>
<dbReference type="Gene3D" id="3.40.640.10">
    <property type="entry name" value="Type I PLP-dependent aspartate aminotransferase-like (Major domain)"/>
    <property type="match status" value="1"/>
</dbReference>
<dbReference type="CDD" id="cd00609">
    <property type="entry name" value="AAT_like"/>
    <property type="match status" value="1"/>
</dbReference>
<dbReference type="InterPro" id="IPR004839">
    <property type="entry name" value="Aminotransferase_I/II_large"/>
</dbReference>
<dbReference type="RefSeq" id="WP_062292836.1">
    <property type="nucleotide sequence ID" value="NZ_CP012036.1"/>
</dbReference>
<dbReference type="PATRIC" id="fig|224013.5.peg.3073"/>
<dbReference type="InterPro" id="IPR015421">
    <property type="entry name" value="PyrdxlP-dep_Trfase_major"/>
</dbReference>
<keyword evidence="7" id="KW-0456">Lyase</keyword>
<evidence type="ECO:0000256" key="8">
    <source>
        <dbReference type="ARBA" id="ARBA00029996"/>
    </source>
</evidence>
<feature type="domain" description="Aminotransferase class I/classII large" evidence="10">
    <location>
        <begin position="24"/>
        <end position="362"/>
    </location>
</feature>
<evidence type="ECO:0000256" key="6">
    <source>
        <dbReference type="ARBA" id="ARBA00022898"/>
    </source>
</evidence>
<accession>A0A0M3V592</accession>
<dbReference type="KEGG" id="npz:ACX27_12685"/>
<reference evidence="11 12" key="2">
    <citation type="journal article" date="2016" name="Genome Announc.">
        <title>Draft Genome Sequence of the N2-Fixing Cyanobacterium Nostoc piscinale CENA21, Isolated from the Brazilian Amazon Floodplain.</title>
        <authorList>
            <person name="Leao T."/>
            <person name="Guimaraes P.I."/>
            <person name="de Melo A.G."/>
            <person name="Ramos R.T."/>
            <person name="Leao P.N."/>
            <person name="Silva A."/>
            <person name="Fiore M.F."/>
            <person name="Schneider M.P."/>
        </authorList>
    </citation>
    <scope>NUCLEOTIDE SEQUENCE [LARGE SCALE GENOMIC DNA]</scope>
    <source>
        <strain evidence="11 12">CENA21</strain>
    </source>
</reference>
<comment type="cofactor">
    <cofactor evidence="1">
        <name>pyridoxal 5'-phosphate</name>
        <dbReference type="ChEBI" id="CHEBI:597326"/>
    </cofactor>
</comment>
<dbReference type="GO" id="GO:0030170">
    <property type="term" value="F:pyridoxal phosphate binding"/>
    <property type="evidence" value="ECO:0007669"/>
    <property type="project" value="InterPro"/>
</dbReference>
<dbReference type="SUPFAM" id="SSF53383">
    <property type="entry name" value="PLP-dependent transferases"/>
    <property type="match status" value="1"/>
</dbReference>
<protein>
    <recommendedName>
        <fullName evidence="4">threonine-phosphate decarboxylase</fullName>
        <ecNumber evidence="4">4.1.1.81</ecNumber>
    </recommendedName>
    <alternativeName>
        <fullName evidence="8">L-threonine-O-3-phosphate decarboxylase</fullName>
    </alternativeName>
</protein>
<evidence type="ECO:0000313" key="11">
    <source>
        <dbReference type="EMBL" id="ALF53503.1"/>
    </source>
</evidence>
<sequence length="368" mass="40902">MQQPAHGGNLAWAAALAGCPRDAILDFSASISPLGPPDSAIAAIQSQIGSLRHYPEPEYSELRLALSHFHQLPPEWILPGNGSAELLTLVGRELAELSATILLTPAFGDYYRTLTAYNAKVLEFPINLGQGDKETRRQSEVFLPHTPQPLPPRSLTKQQGLLLNNPHNPTGKMFSRSEILPLLEEFALVVVDEAFMDFVPPEAEQSLISVVQEHKNLVVLRSLTKFYSLPGLRLGYAIAHPDRLSRWQTWRDPWPVNNLAAAAAIAVIGDQNFQQQTWQWLPPTRNQLFQGLAAIAGLQPHTSAANFLLVTSQKSSLQLQQQLLQDHQILIRDCLSFKELGDRFFRVAVRSVSDNQRLLTALQALLNN</sequence>
<dbReference type="GO" id="GO:0048472">
    <property type="term" value="F:threonine-phosphate decarboxylase activity"/>
    <property type="evidence" value="ECO:0007669"/>
    <property type="project" value="UniProtKB-EC"/>
</dbReference>
<dbReference type="STRING" id="224013.ACX27_12685"/>
<dbReference type="InterPro" id="IPR015422">
    <property type="entry name" value="PyrdxlP-dep_Trfase_small"/>
</dbReference>
<dbReference type="Proteomes" id="UP000062645">
    <property type="component" value="Chromosome"/>
</dbReference>